<evidence type="ECO:0000256" key="2">
    <source>
        <dbReference type="ARBA" id="ARBA00011915"/>
    </source>
</evidence>
<evidence type="ECO:0000313" key="7">
    <source>
        <dbReference type="Proteomes" id="UP000265520"/>
    </source>
</evidence>
<keyword evidence="3 4" id="KW-0378">Hydrolase</keyword>
<dbReference type="GO" id="GO:0003860">
    <property type="term" value="F:3-hydroxyisobutyryl-CoA hydrolase activity"/>
    <property type="evidence" value="ECO:0007669"/>
    <property type="project" value="UniProtKB-UniRule"/>
</dbReference>
<comment type="function">
    <text evidence="4">Hydrolyzes 3-hydroxyisobutyryl-CoA (HIBYL-CoA), a saline catabolite. Has high activity toward isobutyryl-CoA. Could be an isobutyryl-CoA dehydrogenase that functions in valine catabolism.</text>
</comment>
<dbReference type="Pfam" id="PF16113">
    <property type="entry name" value="ECH_2"/>
    <property type="match status" value="1"/>
</dbReference>
<comment type="caution">
    <text evidence="6">The sequence shown here is derived from an EMBL/GenBank/DDBJ whole genome shotgun (WGS) entry which is preliminary data.</text>
</comment>
<feature type="non-terminal residue" evidence="6">
    <location>
        <position position="1"/>
    </location>
</feature>
<evidence type="ECO:0000256" key="3">
    <source>
        <dbReference type="ARBA" id="ARBA00022801"/>
    </source>
</evidence>
<dbReference type="PANTHER" id="PTHR43176">
    <property type="entry name" value="3-HYDROXYISOBUTYRYL-COA HYDROLASE-RELATED"/>
    <property type="match status" value="1"/>
</dbReference>
<evidence type="ECO:0000259" key="5">
    <source>
        <dbReference type="Pfam" id="PF16113"/>
    </source>
</evidence>
<evidence type="ECO:0000313" key="6">
    <source>
        <dbReference type="EMBL" id="MCI04100.1"/>
    </source>
</evidence>
<sequence length="54" mass="6067">EYVGLTGARLDAAEMLACGLATHYVPSSAWDLKVYHEMCMDKYSEVRDAFHVSQ</sequence>
<name>A0A392NXW7_9FABA</name>
<evidence type="ECO:0000256" key="1">
    <source>
        <dbReference type="ARBA" id="ARBA00001709"/>
    </source>
</evidence>
<evidence type="ECO:0000256" key="4">
    <source>
        <dbReference type="RuleBase" id="RU369070"/>
    </source>
</evidence>
<protein>
    <recommendedName>
        <fullName evidence="2 4">3-hydroxyisobutyryl-CoA hydrolase</fullName>
        <shortName evidence="4">HIB-CoA hydrolase</shortName>
        <shortName evidence="4">HIBYL-CoA-H</shortName>
        <ecNumber evidence="2 4">3.1.2.4</ecNumber>
    </recommendedName>
    <alternativeName>
        <fullName evidence="4">3-hydroxyisobutyryl-coenzyme A hydrolase</fullName>
    </alternativeName>
</protein>
<dbReference type="PANTHER" id="PTHR43176:SF3">
    <property type="entry name" value="3-HYDROXYISOBUTYRYL-COA HYDROLASE, MITOCHONDRIAL"/>
    <property type="match status" value="1"/>
</dbReference>
<feature type="domain" description="Enoyl-CoA hydratase/isomerase" evidence="5">
    <location>
        <begin position="1"/>
        <end position="31"/>
    </location>
</feature>
<keyword evidence="7" id="KW-1185">Reference proteome</keyword>
<dbReference type="InterPro" id="IPR045004">
    <property type="entry name" value="ECH_dom"/>
</dbReference>
<feature type="non-terminal residue" evidence="6">
    <location>
        <position position="54"/>
    </location>
</feature>
<dbReference type="EC" id="3.1.2.4" evidence="2 4"/>
<comment type="similarity">
    <text evidence="4">Belongs to the enoyl-CoA hydratase/isomerase family.</text>
</comment>
<dbReference type="InterPro" id="IPR029045">
    <property type="entry name" value="ClpP/crotonase-like_dom_sf"/>
</dbReference>
<dbReference type="Proteomes" id="UP000265520">
    <property type="component" value="Unassembled WGS sequence"/>
</dbReference>
<reference evidence="6 7" key="1">
    <citation type="journal article" date="2018" name="Front. Plant Sci.">
        <title>Red Clover (Trifolium pratense) and Zigzag Clover (T. medium) - A Picture of Genomic Similarities and Differences.</title>
        <authorList>
            <person name="Dluhosova J."/>
            <person name="Istvanek J."/>
            <person name="Nedelnik J."/>
            <person name="Repkova J."/>
        </authorList>
    </citation>
    <scope>NUCLEOTIDE SEQUENCE [LARGE SCALE GENOMIC DNA]</scope>
    <source>
        <strain evidence="7">cv. 10/8</strain>
        <tissue evidence="6">Leaf</tissue>
    </source>
</reference>
<dbReference type="SUPFAM" id="SSF52096">
    <property type="entry name" value="ClpP/crotonase"/>
    <property type="match status" value="1"/>
</dbReference>
<dbReference type="AlphaFoldDB" id="A0A392NXW7"/>
<comment type="pathway">
    <text evidence="4">Amino-acid degradation; L-valine degradation.</text>
</comment>
<comment type="catalytic activity">
    <reaction evidence="1 4">
        <text>3-hydroxy-2-methylpropanoyl-CoA + H2O = 3-hydroxy-2-methylpropanoate + CoA + H(+)</text>
        <dbReference type="Rhea" id="RHEA:20888"/>
        <dbReference type="ChEBI" id="CHEBI:11805"/>
        <dbReference type="ChEBI" id="CHEBI:15377"/>
        <dbReference type="ChEBI" id="CHEBI:15378"/>
        <dbReference type="ChEBI" id="CHEBI:57287"/>
        <dbReference type="ChEBI" id="CHEBI:57340"/>
        <dbReference type="EC" id="3.1.2.4"/>
    </reaction>
</comment>
<accession>A0A392NXW7</accession>
<dbReference type="EMBL" id="LXQA010054299">
    <property type="protein sequence ID" value="MCI04100.1"/>
    <property type="molecule type" value="Genomic_DNA"/>
</dbReference>
<proteinExistence type="inferred from homology"/>
<dbReference type="InterPro" id="IPR032259">
    <property type="entry name" value="HIBYL-CoA-H"/>
</dbReference>
<dbReference type="GO" id="GO:0006574">
    <property type="term" value="P:L-valine catabolic process"/>
    <property type="evidence" value="ECO:0007669"/>
    <property type="project" value="UniProtKB-UniRule"/>
</dbReference>
<organism evidence="6 7">
    <name type="scientific">Trifolium medium</name>
    <dbReference type="NCBI Taxonomy" id="97028"/>
    <lineage>
        <taxon>Eukaryota</taxon>
        <taxon>Viridiplantae</taxon>
        <taxon>Streptophyta</taxon>
        <taxon>Embryophyta</taxon>
        <taxon>Tracheophyta</taxon>
        <taxon>Spermatophyta</taxon>
        <taxon>Magnoliopsida</taxon>
        <taxon>eudicotyledons</taxon>
        <taxon>Gunneridae</taxon>
        <taxon>Pentapetalae</taxon>
        <taxon>rosids</taxon>
        <taxon>fabids</taxon>
        <taxon>Fabales</taxon>
        <taxon>Fabaceae</taxon>
        <taxon>Papilionoideae</taxon>
        <taxon>50 kb inversion clade</taxon>
        <taxon>NPAAA clade</taxon>
        <taxon>Hologalegina</taxon>
        <taxon>IRL clade</taxon>
        <taxon>Trifolieae</taxon>
        <taxon>Trifolium</taxon>
    </lineage>
</organism>
<dbReference type="Gene3D" id="3.90.226.10">
    <property type="entry name" value="2-enoyl-CoA Hydratase, Chain A, domain 1"/>
    <property type="match status" value="1"/>
</dbReference>